<comment type="caution">
    <text evidence="1">The sequence shown here is derived from an EMBL/GenBank/DDBJ whole genome shotgun (WGS) entry which is preliminary data.</text>
</comment>
<evidence type="ECO:0000313" key="1">
    <source>
        <dbReference type="EMBL" id="GIO49397.1"/>
    </source>
</evidence>
<gene>
    <name evidence="1" type="ORF">J34TS1_41620</name>
</gene>
<sequence>MPSSVRCHEKHMTNVMCREGGEWAACTFSGWGSSSRFSLNNTAWQAACDSSHIS</sequence>
<accession>A0A919YDX3</accession>
<proteinExistence type="predicted"/>
<evidence type="ECO:0000313" key="2">
    <source>
        <dbReference type="Proteomes" id="UP000682811"/>
    </source>
</evidence>
<name>A0A919YDX3_9BACL</name>
<dbReference type="AlphaFoldDB" id="A0A919YDX3"/>
<protein>
    <submittedName>
        <fullName evidence="1">Uncharacterized protein</fullName>
    </submittedName>
</protein>
<keyword evidence="2" id="KW-1185">Reference proteome</keyword>
<dbReference type="EMBL" id="BORT01000021">
    <property type="protein sequence ID" value="GIO49397.1"/>
    <property type="molecule type" value="Genomic_DNA"/>
</dbReference>
<organism evidence="1 2">
    <name type="scientific">Paenibacillus azoreducens</name>
    <dbReference type="NCBI Taxonomy" id="116718"/>
    <lineage>
        <taxon>Bacteria</taxon>
        <taxon>Bacillati</taxon>
        <taxon>Bacillota</taxon>
        <taxon>Bacilli</taxon>
        <taxon>Bacillales</taxon>
        <taxon>Paenibacillaceae</taxon>
        <taxon>Paenibacillus</taxon>
    </lineage>
</organism>
<reference evidence="1 2" key="1">
    <citation type="submission" date="2021-03" db="EMBL/GenBank/DDBJ databases">
        <title>Antimicrobial resistance genes in bacteria isolated from Japanese honey, and their potential for conferring macrolide and lincosamide resistance in the American foulbrood pathogen Paenibacillus larvae.</title>
        <authorList>
            <person name="Okamoto M."/>
            <person name="Kumagai M."/>
            <person name="Kanamori H."/>
            <person name="Takamatsu D."/>
        </authorList>
    </citation>
    <scope>NUCLEOTIDE SEQUENCE [LARGE SCALE GENOMIC DNA]</scope>
    <source>
        <strain evidence="1 2">J34TS1</strain>
    </source>
</reference>
<dbReference type="Proteomes" id="UP000682811">
    <property type="component" value="Unassembled WGS sequence"/>
</dbReference>